<protein>
    <recommendedName>
        <fullName evidence="2">histidine kinase</fullName>
        <ecNumber evidence="2">2.7.13.3</ecNumber>
    </recommendedName>
</protein>
<evidence type="ECO:0000313" key="6">
    <source>
        <dbReference type="EMBL" id="TYC58964.1"/>
    </source>
</evidence>
<dbReference type="EMBL" id="SDKK01000008">
    <property type="protein sequence ID" value="TYC58964.1"/>
    <property type="molecule type" value="Genomic_DNA"/>
</dbReference>
<dbReference type="InterPro" id="IPR005467">
    <property type="entry name" value="His_kinase_dom"/>
</dbReference>
<keyword evidence="7" id="KW-1185">Reference proteome</keyword>
<dbReference type="SUPFAM" id="SSF55874">
    <property type="entry name" value="ATPase domain of HSP90 chaperone/DNA topoisomerase II/histidine kinase"/>
    <property type="match status" value="1"/>
</dbReference>
<dbReference type="PROSITE" id="PS50109">
    <property type="entry name" value="HIS_KIN"/>
    <property type="match status" value="1"/>
</dbReference>
<dbReference type="SUPFAM" id="SSF47384">
    <property type="entry name" value="Homodimeric domain of signal transducing histidine kinase"/>
    <property type="match status" value="1"/>
</dbReference>
<accession>A0A6C2CZ35</accession>
<dbReference type="InterPro" id="IPR036097">
    <property type="entry name" value="HisK_dim/P_sf"/>
</dbReference>
<dbReference type="SMART" id="SM00387">
    <property type="entry name" value="HATPase_c"/>
    <property type="match status" value="1"/>
</dbReference>
<reference evidence="6 7" key="1">
    <citation type="submission" date="2019-01" db="EMBL/GenBank/DDBJ databases">
        <title>Zoogloea oleivorans genome sequencing and assembly.</title>
        <authorList>
            <person name="Tancsics A."/>
            <person name="Farkas M."/>
            <person name="Kriszt B."/>
            <person name="Maroti G."/>
            <person name="Horvath B."/>
        </authorList>
    </citation>
    <scope>NUCLEOTIDE SEQUENCE [LARGE SCALE GENOMIC DNA]</scope>
    <source>
        <strain evidence="6 7">Buc</strain>
    </source>
</reference>
<keyword evidence="4" id="KW-0175">Coiled coil</keyword>
<name>A0A6C2CZ35_9RHOO</name>
<dbReference type="PANTHER" id="PTHR43065">
    <property type="entry name" value="SENSOR HISTIDINE KINASE"/>
    <property type="match status" value="1"/>
</dbReference>
<keyword evidence="3" id="KW-0597">Phosphoprotein</keyword>
<evidence type="ECO:0000256" key="1">
    <source>
        <dbReference type="ARBA" id="ARBA00000085"/>
    </source>
</evidence>
<feature type="coiled-coil region" evidence="4">
    <location>
        <begin position="35"/>
        <end position="90"/>
    </location>
</feature>
<evidence type="ECO:0000256" key="4">
    <source>
        <dbReference type="SAM" id="Coils"/>
    </source>
</evidence>
<comment type="caution">
    <text evidence="6">The sequence shown here is derived from an EMBL/GenBank/DDBJ whole genome shotgun (WGS) entry which is preliminary data.</text>
</comment>
<dbReference type="NCBIfam" id="NF038348">
    <property type="entry name" value="T2SS_HK"/>
    <property type="match status" value="1"/>
</dbReference>
<evidence type="ECO:0000313" key="7">
    <source>
        <dbReference type="Proteomes" id="UP000389128"/>
    </source>
</evidence>
<feature type="domain" description="Histidine kinase" evidence="5">
    <location>
        <begin position="106"/>
        <end position="350"/>
    </location>
</feature>
<gene>
    <name evidence="6" type="ORF">ETQ85_10180</name>
</gene>
<dbReference type="Pfam" id="PF02518">
    <property type="entry name" value="HATPase_c"/>
    <property type="match status" value="1"/>
</dbReference>
<comment type="catalytic activity">
    <reaction evidence="1">
        <text>ATP + protein L-histidine = ADP + protein N-phospho-L-histidine.</text>
        <dbReference type="EC" id="2.7.13.3"/>
    </reaction>
</comment>
<dbReference type="AlphaFoldDB" id="A0A6C2CZ35"/>
<dbReference type="PRINTS" id="PR00344">
    <property type="entry name" value="BCTRLSENSOR"/>
</dbReference>
<dbReference type="CDD" id="cd00082">
    <property type="entry name" value="HisKA"/>
    <property type="match status" value="1"/>
</dbReference>
<dbReference type="InterPro" id="IPR004358">
    <property type="entry name" value="Sig_transdc_His_kin-like_C"/>
</dbReference>
<dbReference type="GO" id="GO:0000155">
    <property type="term" value="F:phosphorelay sensor kinase activity"/>
    <property type="evidence" value="ECO:0007669"/>
    <property type="project" value="InterPro"/>
</dbReference>
<dbReference type="EC" id="2.7.13.3" evidence="2"/>
<evidence type="ECO:0000259" key="5">
    <source>
        <dbReference type="PROSITE" id="PS50109"/>
    </source>
</evidence>
<keyword evidence="6" id="KW-0808">Transferase</keyword>
<dbReference type="SMART" id="SM00388">
    <property type="entry name" value="HisKA"/>
    <property type="match status" value="1"/>
</dbReference>
<dbReference type="PANTHER" id="PTHR43065:SF50">
    <property type="entry name" value="HISTIDINE KINASE"/>
    <property type="match status" value="1"/>
</dbReference>
<dbReference type="OrthoDB" id="224978at2"/>
<dbReference type="Gene3D" id="3.30.565.10">
    <property type="entry name" value="Histidine kinase-like ATPase, C-terminal domain"/>
    <property type="match status" value="1"/>
</dbReference>
<organism evidence="6 7">
    <name type="scientific">Zoogloea oleivorans</name>
    <dbReference type="NCBI Taxonomy" id="1552750"/>
    <lineage>
        <taxon>Bacteria</taxon>
        <taxon>Pseudomonadati</taxon>
        <taxon>Pseudomonadota</taxon>
        <taxon>Betaproteobacteria</taxon>
        <taxon>Rhodocyclales</taxon>
        <taxon>Zoogloeaceae</taxon>
        <taxon>Zoogloea</taxon>
    </lineage>
</organism>
<dbReference type="Gene3D" id="1.10.287.130">
    <property type="match status" value="1"/>
</dbReference>
<dbReference type="InterPro" id="IPR036890">
    <property type="entry name" value="HATPase_C_sf"/>
</dbReference>
<keyword evidence="6" id="KW-0418">Kinase</keyword>
<evidence type="ECO:0000256" key="3">
    <source>
        <dbReference type="ARBA" id="ARBA00022553"/>
    </source>
</evidence>
<evidence type="ECO:0000256" key="2">
    <source>
        <dbReference type="ARBA" id="ARBA00012438"/>
    </source>
</evidence>
<proteinExistence type="predicted"/>
<dbReference type="Proteomes" id="UP000389128">
    <property type="component" value="Unassembled WGS sequence"/>
</dbReference>
<sequence>MNRAEQAMNEQTSSFGMFQNTLALEQQVRRRTRELEIALRENETMNRDLQGAKARMEQEIEEHKQTQVALEKEKEEQKVLINKLEDAHCQLLQSEKLASIGQLAAGVAHEINNPICFVNANLSSLKDYAGKLLTMLDVYESCDVLLQQDPAIATRLQQARKASDIDFVRSDIGPLIAESLEGTERVRIIVQDLRDFSRAGEAVWEWANIHTCLDSTLNVVRNEIRYTAEVVRDYGVLPQVECFPSQLNQVFMNLLVNGAQAIVGQGTITIRTGTEGNQVWVAISDTGAGIAPENMARIFDPFFTTKPVGKGTGLGLSLCYGIVERHGGRIDVRTAVGQGTTFTIWLPVQRTPLKD</sequence>
<dbReference type="InterPro" id="IPR003661">
    <property type="entry name" value="HisK_dim/P_dom"/>
</dbReference>
<dbReference type="InterPro" id="IPR003594">
    <property type="entry name" value="HATPase_dom"/>
</dbReference>